<protein>
    <submittedName>
        <fullName evidence="2">Uncharacterized protein</fullName>
    </submittedName>
</protein>
<proteinExistence type="predicted"/>
<reference evidence="2" key="2">
    <citation type="submission" date="2022-06" db="UniProtKB">
        <authorList>
            <consortium name="EnsemblMetazoa"/>
        </authorList>
    </citation>
    <scope>IDENTIFICATION</scope>
    <source>
        <strain evidence="2">PS312</strain>
    </source>
</reference>
<dbReference type="EnsemblMetazoa" id="PPA46326.1">
    <property type="protein sequence ID" value="PPA46326.1"/>
    <property type="gene ID" value="WBGene00284695"/>
</dbReference>
<feature type="region of interest" description="Disordered" evidence="1">
    <location>
        <begin position="95"/>
        <end position="138"/>
    </location>
</feature>
<evidence type="ECO:0000313" key="3">
    <source>
        <dbReference type="Proteomes" id="UP000005239"/>
    </source>
</evidence>
<evidence type="ECO:0000313" key="2">
    <source>
        <dbReference type="EnsemblMetazoa" id="PPA46326.1"/>
    </source>
</evidence>
<name>A0A2A6CDF1_PRIPA</name>
<accession>A0A8R1V527</accession>
<feature type="compositionally biased region" description="Basic and acidic residues" evidence="1">
    <location>
        <begin position="99"/>
        <end position="125"/>
    </location>
</feature>
<dbReference type="Proteomes" id="UP000005239">
    <property type="component" value="Unassembled WGS sequence"/>
</dbReference>
<keyword evidence="3" id="KW-1185">Reference proteome</keyword>
<accession>A0A2A6CDF1</accession>
<gene>
    <name evidence="2" type="primary">WBGene00284695</name>
</gene>
<organism evidence="2 3">
    <name type="scientific">Pristionchus pacificus</name>
    <name type="common">Parasitic nematode worm</name>
    <dbReference type="NCBI Taxonomy" id="54126"/>
    <lineage>
        <taxon>Eukaryota</taxon>
        <taxon>Metazoa</taxon>
        <taxon>Ecdysozoa</taxon>
        <taxon>Nematoda</taxon>
        <taxon>Chromadorea</taxon>
        <taxon>Rhabditida</taxon>
        <taxon>Rhabditina</taxon>
        <taxon>Diplogasteromorpha</taxon>
        <taxon>Diplogasteroidea</taxon>
        <taxon>Neodiplogasteridae</taxon>
        <taxon>Pristionchus</taxon>
    </lineage>
</organism>
<dbReference type="AlphaFoldDB" id="A0A2A6CDF1"/>
<evidence type="ECO:0000256" key="1">
    <source>
        <dbReference type="SAM" id="MobiDB-lite"/>
    </source>
</evidence>
<reference evidence="3" key="1">
    <citation type="journal article" date="2008" name="Nat. Genet.">
        <title>The Pristionchus pacificus genome provides a unique perspective on nematode lifestyle and parasitism.</title>
        <authorList>
            <person name="Dieterich C."/>
            <person name="Clifton S.W."/>
            <person name="Schuster L.N."/>
            <person name="Chinwalla A."/>
            <person name="Delehaunty K."/>
            <person name="Dinkelacker I."/>
            <person name="Fulton L."/>
            <person name="Fulton R."/>
            <person name="Godfrey J."/>
            <person name="Minx P."/>
            <person name="Mitreva M."/>
            <person name="Roeseler W."/>
            <person name="Tian H."/>
            <person name="Witte H."/>
            <person name="Yang S.P."/>
            <person name="Wilson R.K."/>
            <person name="Sommer R.J."/>
        </authorList>
    </citation>
    <scope>NUCLEOTIDE SEQUENCE [LARGE SCALE GENOMIC DNA]</scope>
    <source>
        <strain evidence="3">PS312</strain>
    </source>
</reference>
<sequence>MERRLPVFRAVALTHEQVLEESEFSADMADMSRMLWIQKFTVPAVNESSPTPESFPCAVLSTAEVQSGVRNPSSKKITEHSSSHRFDVVDSSSIIGPAKHRDDSRRMNENDDREHPLVKWTDGHPPRSHWPPLSSRGPGEVQNKIIQAVLNEKPVSPMFPPPAFTLDDFIVFCSAKLLPLGSPAIAAPAGSDLPSEDIRIGWPSKGRNLPISGQISGVIVLH</sequence>